<reference evidence="2 3" key="1">
    <citation type="journal article" date="2018" name="Nat. Ecol. Evol.">
        <title>Shark genomes provide insights into elasmobranch evolution and the origin of vertebrates.</title>
        <authorList>
            <person name="Hara Y"/>
            <person name="Yamaguchi K"/>
            <person name="Onimaru K"/>
            <person name="Kadota M"/>
            <person name="Koyanagi M"/>
            <person name="Keeley SD"/>
            <person name="Tatsumi K"/>
            <person name="Tanaka K"/>
            <person name="Motone F"/>
            <person name="Kageyama Y"/>
            <person name="Nozu R"/>
            <person name="Adachi N"/>
            <person name="Nishimura O"/>
            <person name="Nakagawa R"/>
            <person name="Tanegashima C"/>
            <person name="Kiyatake I"/>
            <person name="Matsumoto R"/>
            <person name="Murakumo K"/>
            <person name="Nishida K"/>
            <person name="Terakita A"/>
            <person name="Kuratani S"/>
            <person name="Sato K"/>
            <person name="Hyodo S Kuraku.S."/>
        </authorList>
    </citation>
    <scope>NUCLEOTIDE SEQUENCE [LARGE SCALE GENOMIC DNA]</scope>
</reference>
<sequence length="107" mass="11685">VNGRAVKRHQLPYQLILDVTIRSEADAVIVEHSSGVWFQLSAVGELPAPVTLTVTVPESFRRQMCGTCGTFGASYDQELLMSDGSVTADIPRFLTSWLAPEFTACLI</sequence>
<name>A0A401TKZ9_CHIPU</name>
<protein>
    <recommendedName>
        <fullName evidence="1">VWFD domain-containing protein</fullName>
    </recommendedName>
</protein>
<feature type="domain" description="VWFD" evidence="1">
    <location>
        <begin position="1"/>
        <end position="106"/>
    </location>
</feature>
<dbReference type="Proteomes" id="UP000287033">
    <property type="component" value="Unassembled WGS sequence"/>
</dbReference>
<organism evidence="2 3">
    <name type="scientific">Chiloscyllium punctatum</name>
    <name type="common">Brownbanded bambooshark</name>
    <name type="synonym">Hemiscyllium punctatum</name>
    <dbReference type="NCBI Taxonomy" id="137246"/>
    <lineage>
        <taxon>Eukaryota</taxon>
        <taxon>Metazoa</taxon>
        <taxon>Chordata</taxon>
        <taxon>Craniata</taxon>
        <taxon>Vertebrata</taxon>
        <taxon>Chondrichthyes</taxon>
        <taxon>Elasmobranchii</taxon>
        <taxon>Galeomorphii</taxon>
        <taxon>Galeoidea</taxon>
        <taxon>Orectolobiformes</taxon>
        <taxon>Hemiscylliidae</taxon>
        <taxon>Chiloscyllium</taxon>
    </lineage>
</organism>
<dbReference type="AlphaFoldDB" id="A0A401TKZ9"/>
<evidence type="ECO:0000259" key="1">
    <source>
        <dbReference type="PROSITE" id="PS51233"/>
    </source>
</evidence>
<keyword evidence="3" id="KW-1185">Reference proteome</keyword>
<dbReference type="PROSITE" id="PS51233">
    <property type="entry name" value="VWFD"/>
    <property type="match status" value="1"/>
</dbReference>
<evidence type="ECO:0000313" key="2">
    <source>
        <dbReference type="EMBL" id="GCC43294.1"/>
    </source>
</evidence>
<comment type="caution">
    <text evidence="2">The sequence shown here is derived from an EMBL/GenBank/DDBJ whole genome shotgun (WGS) entry which is preliminary data.</text>
</comment>
<dbReference type="InterPro" id="IPR001846">
    <property type="entry name" value="VWF_type-D"/>
</dbReference>
<accession>A0A401TKZ9</accession>
<dbReference type="Pfam" id="PF00094">
    <property type="entry name" value="VWD"/>
    <property type="match status" value="1"/>
</dbReference>
<evidence type="ECO:0000313" key="3">
    <source>
        <dbReference type="Proteomes" id="UP000287033"/>
    </source>
</evidence>
<proteinExistence type="predicted"/>
<gene>
    <name evidence="2" type="ORF">chiPu_0027624</name>
</gene>
<dbReference type="EMBL" id="BEZZ01109046">
    <property type="protein sequence ID" value="GCC43294.1"/>
    <property type="molecule type" value="Genomic_DNA"/>
</dbReference>
<feature type="non-terminal residue" evidence="2">
    <location>
        <position position="1"/>
    </location>
</feature>
<dbReference type="OrthoDB" id="5945029at2759"/>